<dbReference type="InterPro" id="IPR006027">
    <property type="entry name" value="NusB_RsmB_TIM44"/>
</dbReference>
<dbReference type="PROSITE" id="PS01153">
    <property type="entry name" value="NOL1_NOP2_SUN"/>
    <property type="match status" value="1"/>
</dbReference>
<organism evidence="9 11">
    <name type="scientific">Actinotignum urinale</name>
    <dbReference type="NCBI Taxonomy" id="190146"/>
    <lineage>
        <taxon>Bacteria</taxon>
        <taxon>Bacillati</taxon>
        <taxon>Actinomycetota</taxon>
        <taxon>Actinomycetes</taxon>
        <taxon>Actinomycetales</taxon>
        <taxon>Actinomycetaceae</taxon>
        <taxon>Actinotignum</taxon>
    </lineage>
</organism>
<evidence type="ECO:0000256" key="1">
    <source>
        <dbReference type="ARBA" id="ARBA00007494"/>
    </source>
</evidence>
<keyword evidence="5 6" id="KW-0694">RNA-binding</keyword>
<dbReference type="EMBL" id="JAWNGC010000002">
    <property type="protein sequence ID" value="MDY5154520.1"/>
    <property type="molecule type" value="Genomic_DNA"/>
</dbReference>
<keyword evidence="3 6" id="KW-0808">Transferase</keyword>
<sequence>MKNRRPEGWVPRKQRSSKARLVAFNVLRAVEEDDAYANLILPHHIRRAYLNKQDAAFATNLTYGTLRLRGRWDAIISRSSHDRPFEAIDSDVLQLLRLGCHQLLDFKTPPHAAINETVAIARNELGQGAAGFVNAILRRINERTSEWKTILEQSTASRTQFLSVWYSQPRWIVEEFERALLLDGREEDLEAVLNANNDAAKVALVCRGISPEDLRERITRAKMGWEDPYLVPSAVLLESGDPHRLWPIQDGSAGVQDEGSQLISDIFVAIPVEGKDTQWLDVCAGPGGKTATIASAAPEGVEIFANEPQPHRLDLVENAVAPWAERVMLREGDGRTIGEEQPDYFDRILVDAPCSGLGSLRRRPESRWRKQPSDITDLTGLQRELLASAFKALRPGGALLYTTCTPVVAETRTIIDEFLANTPAAREENLVPHAQQLALKPLGDGPHIQLWPDLHHSDAMFMALIRKDQ</sequence>
<proteinExistence type="inferred from homology"/>
<dbReference type="PANTHER" id="PTHR22807:SF53">
    <property type="entry name" value="RIBOSOMAL RNA SMALL SUBUNIT METHYLTRANSFERASE B-RELATED"/>
    <property type="match status" value="1"/>
</dbReference>
<feature type="binding site" evidence="6">
    <location>
        <begin position="283"/>
        <end position="289"/>
    </location>
    <ligand>
        <name>S-adenosyl-L-methionine</name>
        <dbReference type="ChEBI" id="CHEBI:59789"/>
    </ligand>
</feature>
<dbReference type="PROSITE" id="PS51686">
    <property type="entry name" value="SAM_MT_RSMB_NOP"/>
    <property type="match status" value="1"/>
</dbReference>
<evidence type="ECO:0000313" key="11">
    <source>
        <dbReference type="Proteomes" id="UP001281731"/>
    </source>
</evidence>
<dbReference type="PRINTS" id="PR02008">
    <property type="entry name" value="RCMTFAMILY"/>
</dbReference>
<evidence type="ECO:0000256" key="2">
    <source>
        <dbReference type="ARBA" id="ARBA00022603"/>
    </source>
</evidence>
<dbReference type="InterPro" id="IPR018314">
    <property type="entry name" value="RsmB/NOL1/NOP2-like_CS"/>
</dbReference>
<feature type="binding site" evidence="6">
    <location>
        <position position="333"/>
    </location>
    <ligand>
        <name>S-adenosyl-L-methionine</name>
        <dbReference type="ChEBI" id="CHEBI:59789"/>
    </ligand>
</feature>
<feature type="active site" description="Nucleophile" evidence="6">
    <location>
        <position position="404"/>
    </location>
</feature>
<dbReference type="Gene3D" id="3.40.50.150">
    <property type="entry name" value="Vaccinia Virus protein VP39"/>
    <property type="match status" value="1"/>
</dbReference>
<dbReference type="RefSeq" id="WP_102165962.1">
    <property type="nucleotide sequence ID" value="NZ_CP126967.1"/>
</dbReference>
<comment type="similarity">
    <text evidence="1 6">Belongs to the class I-like SAM-binding methyltransferase superfamily. RsmB/NOP family.</text>
</comment>
<dbReference type="Gene3D" id="1.10.940.10">
    <property type="entry name" value="NusB-like"/>
    <property type="match status" value="1"/>
</dbReference>
<name>A0AAW9HKT0_9ACTO</name>
<dbReference type="Pfam" id="PF01029">
    <property type="entry name" value="NusB"/>
    <property type="match status" value="1"/>
</dbReference>
<dbReference type="Pfam" id="PF01189">
    <property type="entry name" value="Methyltr_RsmB-F"/>
    <property type="match status" value="1"/>
</dbReference>
<dbReference type="AlphaFoldDB" id="A0AAW9HKT0"/>
<dbReference type="GO" id="GO:0003723">
    <property type="term" value="F:RNA binding"/>
    <property type="evidence" value="ECO:0007669"/>
    <property type="project" value="UniProtKB-UniRule"/>
</dbReference>
<dbReference type="GO" id="GO:0006355">
    <property type="term" value="P:regulation of DNA-templated transcription"/>
    <property type="evidence" value="ECO:0007669"/>
    <property type="project" value="InterPro"/>
</dbReference>
<dbReference type="CDD" id="cd02440">
    <property type="entry name" value="AdoMet_MTases"/>
    <property type="match status" value="1"/>
</dbReference>
<dbReference type="InterPro" id="IPR023267">
    <property type="entry name" value="RCMT"/>
</dbReference>
<comment type="caution">
    <text evidence="9">The sequence shown here is derived from an EMBL/GenBank/DDBJ whole genome shotgun (WGS) entry which is preliminary data.</text>
</comment>
<dbReference type="SUPFAM" id="SSF53335">
    <property type="entry name" value="S-adenosyl-L-methionine-dependent methyltransferases"/>
    <property type="match status" value="1"/>
</dbReference>
<evidence type="ECO:0000313" key="8">
    <source>
        <dbReference type="EMBL" id="MDY5133069.1"/>
    </source>
</evidence>
<protein>
    <submittedName>
        <fullName evidence="9">Transcription antitermination factor NusB</fullName>
    </submittedName>
</protein>
<dbReference type="GO" id="GO:0001510">
    <property type="term" value="P:RNA methylation"/>
    <property type="evidence" value="ECO:0007669"/>
    <property type="project" value="InterPro"/>
</dbReference>
<dbReference type="SUPFAM" id="SSF48013">
    <property type="entry name" value="NusB-like"/>
    <property type="match status" value="1"/>
</dbReference>
<dbReference type="PANTHER" id="PTHR22807">
    <property type="entry name" value="NOP2 YEAST -RELATED NOL1/NOP2/FMU SUN DOMAIN-CONTAINING"/>
    <property type="match status" value="1"/>
</dbReference>
<dbReference type="Proteomes" id="UP001275049">
    <property type="component" value="Unassembled WGS sequence"/>
</dbReference>
<evidence type="ECO:0000256" key="5">
    <source>
        <dbReference type="ARBA" id="ARBA00022884"/>
    </source>
</evidence>
<feature type="binding site" evidence="6">
    <location>
        <position position="307"/>
    </location>
    <ligand>
        <name>S-adenosyl-L-methionine</name>
        <dbReference type="ChEBI" id="CHEBI:59789"/>
    </ligand>
</feature>
<dbReference type="EMBL" id="JAWNGA010000007">
    <property type="protein sequence ID" value="MDY5133069.1"/>
    <property type="molecule type" value="Genomic_DNA"/>
</dbReference>
<reference evidence="9 10" key="1">
    <citation type="submission" date="2023-10" db="EMBL/GenBank/DDBJ databases">
        <title>Whole Genome based description of the genera Actinobaculum and Actinotignum reveals a complex phylogenetic relationship within the species included in the genus Actinotignum.</title>
        <authorList>
            <person name="Jensen C.S."/>
            <person name="Dargis R."/>
            <person name="Kemp M."/>
            <person name="Christensen J.J."/>
        </authorList>
    </citation>
    <scope>NUCLEOTIDE SEQUENCE</scope>
    <source>
        <strain evidence="9">SLA_B511</strain>
        <strain evidence="8 10">SLA_B974</strain>
    </source>
</reference>
<evidence type="ECO:0000313" key="9">
    <source>
        <dbReference type="EMBL" id="MDY5154520.1"/>
    </source>
</evidence>
<dbReference type="Proteomes" id="UP001281731">
    <property type="component" value="Unassembled WGS sequence"/>
</dbReference>
<evidence type="ECO:0000256" key="6">
    <source>
        <dbReference type="PROSITE-ProRule" id="PRU01023"/>
    </source>
</evidence>
<evidence type="ECO:0000256" key="4">
    <source>
        <dbReference type="ARBA" id="ARBA00022691"/>
    </source>
</evidence>
<keyword evidence="2 6" id="KW-0489">Methyltransferase</keyword>
<evidence type="ECO:0000256" key="3">
    <source>
        <dbReference type="ARBA" id="ARBA00022679"/>
    </source>
</evidence>
<evidence type="ECO:0000259" key="7">
    <source>
        <dbReference type="PROSITE" id="PS51686"/>
    </source>
</evidence>
<feature type="domain" description="SAM-dependent MTase RsmB/NOP-type" evidence="7">
    <location>
        <begin position="181"/>
        <end position="468"/>
    </location>
</feature>
<accession>A0AAW9HKT0</accession>
<gene>
    <name evidence="9" type="ORF">R6G80_02110</name>
    <name evidence="8" type="ORF">R6G86_04840</name>
</gene>
<dbReference type="InterPro" id="IPR001678">
    <property type="entry name" value="MeTrfase_RsmB-F_NOP2_dom"/>
</dbReference>
<evidence type="ECO:0000313" key="10">
    <source>
        <dbReference type="Proteomes" id="UP001275049"/>
    </source>
</evidence>
<dbReference type="InterPro" id="IPR049560">
    <property type="entry name" value="MeTrfase_RsmB-F_NOP2_cat"/>
</dbReference>
<dbReference type="GO" id="GO:0008173">
    <property type="term" value="F:RNA methyltransferase activity"/>
    <property type="evidence" value="ECO:0007669"/>
    <property type="project" value="InterPro"/>
</dbReference>
<dbReference type="InterPro" id="IPR029063">
    <property type="entry name" value="SAM-dependent_MTases_sf"/>
</dbReference>
<keyword evidence="4 6" id="KW-0949">S-adenosyl-L-methionine</keyword>
<keyword evidence="10" id="KW-1185">Reference proteome</keyword>
<feature type="binding site" evidence="6">
    <location>
        <position position="351"/>
    </location>
    <ligand>
        <name>S-adenosyl-L-methionine</name>
        <dbReference type="ChEBI" id="CHEBI:59789"/>
    </ligand>
</feature>
<dbReference type="InterPro" id="IPR035926">
    <property type="entry name" value="NusB-like_sf"/>
</dbReference>